<dbReference type="PANTHER" id="PTHR12550">
    <property type="entry name" value="HEPATOMA-DERIVED GROWTH FACTOR-RELATED"/>
    <property type="match status" value="1"/>
</dbReference>
<feature type="region of interest" description="Disordered" evidence="2">
    <location>
        <begin position="1070"/>
        <end position="1119"/>
    </location>
</feature>
<evidence type="ECO:0000313" key="5">
    <source>
        <dbReference type="EMBL" id="KAL2485855.1"/>
    </source>
</evidence>
<dbReference type="InterPro" id="IPR006569">
    <property type="entry name" value="CID_dom"/>
</dbReference>
<dbReference type="GO" id="GO:0005634">
    <property type="term" value="C:nucleus"/>
    <property type="evidence" value="ECO:0007669"/>
    <property type="project" value="UniProtKB-ARBA"/>
</dbReference>
<feature type="region of interest" description="Disordered" evidence="2">
    <location>
        <begin position="195"/>
        <end position="259"/>
    </location>
</feature>
<dbReference type="PROSITE" id="PS50812">
    <property type="entry name" value="PWWP"/>
    <property type="match status" value="1"/>
</dbReference>
<dbReference type="EMBL" id="JBFOLK010000009">
    <property type="protein sequence ID" value="KAL2485855.1"/>
    <property type="molecule type" value="Genomic_DNA"/>
</dbReference>
<dbReference type="InterPro" id="IPR008942">
    <property type="entry name" value="ENTH_VHS"/>
</dbReference>
<keyword evidence="6" id="KW-1185">Reference proteome</keyword>
<name>A0ABD1RBT3_9LAMI</name>
<protein>
    <submittedName>
        <fullName evidence="5">HUA2-like protein 2</fullName>
    </submittedName>
</protein>
<feature type="compositionally biased region" description="Basic and acidic residues" evidence="2">
    <location>
        <begin position="462"/>
        <end position="471"/>
    </location>
</feature>
<feature type="domain" description="PWWP" evidence="3">
    <location>
        <begin position="24"/>
        <end position="63"/>
    </location>
</feature>
<dbReference type="GO" id="GO:0006397">
    <property type="term" value="P:mRNA processing"/>
    <property type="evidence" value="ECO:0007669"/>
    <property type="project" value="UniProtKB-KW"/>
</dbReference>
<keyword evidence="1" id="KW-0507">mRNA processing</keyword>
<feature type="compositionally biased region" description="Basic and acidic residues" evidence="2">
    <location>
        <begin position="1015"/>
        <end position="1024"/>
    </location>
</feature>
<proteinExistence type="predicted"/>
<evidence type="ECO:0000256" key="1">
    <source>
        <dbReference type="ARBA" id="ARBA00022664"/>
    </source>
</evidence>
<dbReference type="Proteomes" id="UP001604336">
    <property type="component" value="Unassembled WGS sequence"/>
</dbReference>
<evidence type="ECO:0000259" key="3">
    <source>
        <dbReference type="PROSITE" id="PS50812"/>
    </source>
</evidence>
<dbReference type="Pfam" id="PF00855">
    <property type="entry name" value="PWWP"/>
    <property type="match status" value="1"/>
</dbReference>
<feature type="region of interest" description="Disordered" evidence="2">
    <location>
        <begin position="282"/>
        <end position="313"/>
    </location>
</feature>
<feature type="domain" description="CID" evidence="4">
    <location>
        <begin position="804"/>
        <end position="943"/>
    </location>
</feature>
<dbReference type="Gene3D" id="2.30.30.140">
    <property type="match status" value="1"/>
</dbReference>
<feature type="region of interest" description="Disordered" evidence="2">
    <location>
        <begin position="997"/>
        <end position="1024"/>
    </location>
</feature>
<evidence type="ECO:0000313" key="6">
    <source>
        <dbReference type="Proteomes" id="UP001604336"/>
    </source>
</evidence>
<feature type="region of interest" description="Disordered" evidence="2">
    <location>
        <begin position="1132"/>
        <end position="1157"/>
    </location>
</feature>
<comment type="caution">
    <text evidence="5">The sequence shown here is derived from an EMBL/GenBank/DDBJ whole genome shotgun (WGS) entry which is preliminary data.</text>
</comment>
<gene>
    <name evidence="5" type="ORF">Adt_30611</name>
</gene>
<dbReference type="Pfam" id="PF04818">
    <property type="entry name" value="CID"/>
    <property type="match status" value="1"/>
</dbReference>
<sequence>MAPSRRKGSSKAVAAAADRRQWKVGDLVLAKVKGFPAWPAMVSEPDKWGYSADWKKVFVYFFGTEQIGFCNPVDVEEFTEEKKESLLVRRHGKGSDFVRALNEIIDCFDKLKKQSQGISANSIDETNTIKENNAAESVTKSGSKEEAPAVTLKSHLKTPISSGATHDLNFLTEAAVAAAAEDGLHDLNMRLEDSDANCTATEKPSLTTYSTRSKAEVSRPEKGVSERRTSARRSRGSSRIRPIGPQDMALPSSNNTRSSRRVVINALRDTSLRRSKRIMKLPDDTNGHEIDSPVFLSNDSNDENDSETVTVSDNLSCDDSSTLDSGCKPKQPESVVENCEGEIELSDRLDFQTNTVINKKKRKPNRKRLSNDTTDLVARLDRVISEAEVQKIELVLPSNDGKSAGKCTKEDGDEHLPLVKRARVRMGRPSPSEEEPGSVVCMEEKLLDVSQGLTMQPSRPLNSKEDGSADRKPVLFEGDLDNPSVFDTSLSRKSQSWESRKNFVDGEAALPPSKRLHRALEAMSANAAEDSLTVSEGLSKVNTSANGYCCSSPGDCPELSMVRGAEIQPGAGTAEGADGRRLKGSYDQAAEFNILEPNLKPDSSNSGEKQAHLDCTSCSTDHCETECSELAKPFKGSHADITRRSSDPILVEEITVGSSQNTDIYLDKGCSKGDKTFEMQDLLLAERNQENRMPEFAKEEESVSNDPSATPMKVVTDSRNEQLSHSNSSFDDHLEDKTVSFTQTSSSPTDGLDSVGRASPPNLSIRNMSTSEKNNFLESNSRSPDVLLLLDKAKLAGKSSSKGEYNNALSSFETILGSLTRTKESIGRATRIAIDCAKFGFATKVVEILARNLESESSLSRRVDLFFLIDSITQCSRGMKGDGGIYPSAIQPLLPRLLLAAAPPGSSHENHRQCLKVLRVWHERKILPEPIIRHHIQELDAICSSYLTGASSRRPLRNERAFDDPIRQMEGMPVDEYGSNSSFQLPGFCMPPMLRDEDGGSDSDGENFEAVTPEHNAENVDGERNPVPAVEKRRHILEDVDGELEMEDVAPACEAEINYISNITIAGSEQMSNHQSDNRFGAPFAPPPPKDIPPSPPLPRSPRPPALPPAMPDSVSHGSDWKLYTSLQKNKSNIQEPPAKPPIMPNINPTTSDAVHHHAHDNRNFEAQMPRMSDFTNSRSFSGQPGSHPSMQASNTISPADGAFNKGFHLRPPHPSPTNQFSYVQDQRMQSRRDVPVPSYHNRFHEQNAGNGNFYRDHDRMKFAQPDNIGECWRPPLPSISGPCYPEGGRMPRAPMSYTGPPCEPPLPNNRWACPPQPMNHRHFVPYRQPSEGPVPVANRGPNFWRPRRAI</sequence>
<feature type="compositionally biased region" description="Polar residues" evidence="2">
    <location>
        <begin position="451"/>
        <end position="461"/>
    </location>
</feature>
<feature type="compositionally biased region" description="Pro residues" evidence="2">
    <location>
        <begin position="1084"/>
        <end position="1111"/>
    </location>
</feature>
<dbReference type="Gene3D" id="1.25.40.90">
    <property type="match status" value="1"/>
</dbReference>
<dbReference type="InterPro" id="IPR000313">
    <property type="entry name" value="PWWP_dom"/>
</dbReference>
<reference evidence="6" key="1">
    <citation type="submission" date="2024-07" db="EMBL/GenBank/DDBJ databases">
        <title>Two chromosome-level genome assemblies of Korean endemic species Abeliophyllum distichum and Forsythia ovata (Oleaceae).</title>
        <authorList>
            <person name="Jang H."/>
        </authorList>
    </citation>
    <scope>NUCLEOTIDE SEQUENCE [LARGE SCALE GENOMIC DNA]</scope>
</reference>
<evidence type="ECO:0000256" key="2">
    <source>
        <dbReference type="SAM" id="MobiDB-lite"/>
    </source>
</evidence>
<dbReference type="PANTHER" id="PTHR12550:SF49">
    <property type="entry name" value="PROTEIN HUA2-LIKE 2-RELATED"/>
    <property type="match status" value="1"/>
</dbReference>
<dbReference type="SMART" id="SM00582">
    <property type="entry name" value="RPR"/>
    <property type="match status" value="1"/>
</dbReference>
<organism evidence="5 6">
    <name type="scientific">Abeliophyllum distichum</name>
    <dbReference type="NCBI Taxonomy" id="126358"/>
    <lineage>
        <taxon>Eukaryota</taxon>
        <taxon>Viridiplantae</taxon>
        <taxon>Streptophyta</taxon>
        <taxon>Embryophyta</taxon>
        <taxon>Tracheophyta</taxon>
        <taxon>Spermatophyta</taxon>
        <taxon>Magnoliopsida</taxon>
        <taxon>eudicotyledons</taxon>
        <taxon>Gunneridae</taxon>
        <taxon>Pentapetalae</taxon>
        <taxon>asterids</taxon>
        <taxon>lamiids</taxon>
        <taxon>Lamiales</taxon>
        <taxon>Oleaceae</taxon>
        <taxon>Forsythieae</taxon>
        <taxon>Abeliophyllum</taxon>
    </lineage>
</organism>
<dbReference type="CDD" id="cd20147">
    <property type="entry name" value="PWWP_HULK"/>
    <property type="match status" value="1"/>
</dbReference>
<dbReference type="SMART" id="SM00293">
    <property type="entry name" value="PWWP"/>
    <property type="match status" value="1"/>
</dbReference>
<dbReference type="PROSITE" id="PS51391">
    <property type="entry name" value="CID"/>
    <property type="match status" value="1"/>
</dbReference>
<feature type="compositionally biased region" description="Polar residues" evidence="2">
    <location>
        <begin position="196"/>
        <end position="212"/>
    </location>
</feature>
<feature type="region of interest" description="Disordered" evidence="2">
    <location>
        <begin position="450"/>
        <end position="471"/>
    </location>
</feature>
<feature type="region of interest" description="Disordered" evidence="2">
    <location>
        <begin position="696"/>
        <end position="768"/>
    </location>
</feature>
<feature type="compositionally biased region" description="Polar residues" evidence="2">
    <location>
        <begin position="739"/>
        <end position="749"/>
    </location>
</feature>
<dbReference type="SUPFAM" id="SSF63748">
    <property type="entry name" value="Tudor/PWWP/MBT"/>
    <property type="match status" value="1"/>
</dbReference>
<feature type="compositionally biased region" description="Basic and acidic residues" evidence="2">
    <location>
        <begin position="213"/>
        <end position="229"/>
    </location>
</feature>
<evidence type="ECO:0000259" key="4">
    <source>
        <dbReference type="PROSITE" id="PS51391"/>
    </source>
</evidence>
<accession>A0ABD1RBT3</accession>
<feature type="compositionally biased region" description="Basic and acidic residues" evidence="2">
    <location>
        <begin position="282"/>
        <end position="291"/>
    </location>
</feature>